<evidence type="ECO:0008006" key="4">
    <source>
        <dbReference type="Google" id="ProtNLM"/>
    </source>
</evidence>
<keyword evidence="3" id="KW-1185">Reference proteome</keyword>
<evidence type="ECO:0000313" key="2">
    <source>
        <dbReference type="EMBL" id="CAH3165883.1"/>
    </source>
</evidence>
<accession>A0ABN8QKT1</accession>
<organism evidence="2 3">
    <name type="scientific">Porites evermanni</name>
    <dbReference type="NCBI Taxonomy" id="104178"/>
    <lineage>
        <taxon>Eukaryota</taxon>
        <taxon>Metazoa</taxon>
        <taxon>Cnidaria</taxon>
        <taxon>Anthozoa</taxon>
        <taxon>Hexacorallia</taxon>
        <taxon>Scleractinia</taxon>
        <taxon>Fungiina</taxon>
        <taxon>Poritidae</taxon>
        <taxon>Porites</taxon>
    </lineage>
</organism>
<reference evidence="2 3" key="1">
    <citation type="submission" date="2022-05" db="EMBL/GenBank/DDBJ databases">
        <authorList>
            <consortium name="Genoscope - CEA"/>
            <person name="William W."/>
        </authorList>
    </citation>
    <scope>NUCLEOTIDE SEQUENCE [LARGE SCALE GENOMIC DNA]</scope>
</reference>
<dbReference type="Proteomes" id="UP001159427">
    <property type="component" value="Unassembled WGS sequence"/>
</dbReference>
<evidence type="ECO:0000256" key="1">
    <source>
        <dbReference type="SAM" id="MobiDB-lite"/>
    </source>
</evidence>
<feature type="region of interest" description="Disordered" evidence="1">
    <location>
        <begin position="1"/>
        <end position="24"/>
    </location>
</feature>
<dbReference type="EMBL" id="CALNXI010001349">
    <property type="protein sequence ID" value="CAH3165883.1"/>
    <property type="molecule type" value="Genomic_DNA"/>
</dbReference>
<comment type="caution">
    <text evidence="2">The sequence shown here is derived from an EMBL/GenBank/DDBJ whole genome shotgun (WGS) entry which is preliminary data.</text>
</comment>
<gene>
    <name evidence="2" type="ORF">PEVE_00005479</name>
</gene>
<name>A0ABN8QKT1_9CNID</name>
<sequence>MRGCSTNLKFKPAPHKPSNQRRRRRNVIWFNPPFNRNVQTNIRRMFINLINTCFPLDGHNKAILKKSYTSEQDQTTRMYNRCNQNDCPLKGECLQKEIVYQAT</sequence>
<proteinExistence type="predicted"/>
<feature type="compositionally biased region" description="Basic residues" evidence="1">
    <location>
        <begin position="12"/>
        <end position="24"/>
    </location>
</feature>
<protein>
    <recommendedName>
        <fullName evidence="4">Transposase DDE domain-containing protein</fullName>
    </recommendedName>
</protein>
<evidence type="ECO:0000313" key="3">
    <source>
        <dbReference type="Proteomes" id="UP001159427"/>
    </source>
</evidence>
<feature type="non-terminal residue" evidence="2">
    <location>
        <position position="103"/>
    </location>
</feature>